<keyword evidence="3 4" id="KW-0975">Bacterial flagellum</keyword>
<dbReference type="OrthoDB" id="9796789at2"/>
<dbReference type="Gene3D" id="2.30.220.10">
    <property type="entry name" value="f41 fragment of flagellin, C-terminal domain"/>
    <property type="match status" value="1"/>
</dbReference>
<dbReference type="GO" id="GO:0009288">
    <property type="term" value="C:bacterial-type flagellum"/>
    <property type="evidence" value="ECO:0007669"/>
    <property type="project" value="UniProtKB-SubCell"/>
</dbReference>
<dbReference type="Proteomes" id="UP000031637">
    <property type="component" value="Chromosome"/>
</dbReference>
<dbReference type="GO" id="GO:0005198">
    <property type="term" value="F:structural molecule activity"/>
    <property type="evidence" value="ECO:0007669"/>
    <property type="project" value="UniProtKB-UniRule"/>
</dbReference>
<feature type="domain" description="Flagellin N-terminal" evidence="5">
    <location>
        <begin position="5"/>
        <end position="143"/>
    </location>
</feature>
<comment type="similarity">
    <text evidence="1 4">Belongs to the bacterial flagellin family.</text>
</comment>
<gene>
    <name evidence="7" type="ORF">SUTH_00968</name>
</gene>
<evidence type="ECO:0000313" key="7">
    <source>
        <dbReference type="EMBL" id="BAO28774.1"/>
    </source>
</evidence>
<keyword evidence="7" id="KW-0969">Cilium</keyword>
<comment type="function">
    <text evidence="4">Flagellin is the subunit protein which polymerizes to form the filaments of bacterial flagella.</text>
</comment>
<dbReference type="PANTHER" id="PTHR42792">
    <property type="entry name" value="FLAGELLIN"/>
    <property type="match status" value="1"/>
</dbReference>
<dbReference type="STRING" id="1223802.SUTH_00968"/>
<dbReference type="Pfam" id="PF00700">
    <property type="entry name" value="Flagellin_C"/>
    <property type="match status" value="1"/>
</dbReference>
<accession>W0SC25</accession>
<sequence>MPQVINTNVASLNAQRNLNRSQLDLATSLQRLSSGLRINSAKDDAAGLAISERMTTQVRGLDQARRNANDGISLAQVAEGALQTSSDILQRIRELSIQSMNATNSAGDRAALNAEVQQLIQEMQRVASTTEFNGQRLLDGSFTAAIFQVGANANQTISATSGNFQTNAYGNYRIGALAATTQTGIGDLTKGQTAYAQLTRTDTGNINESPIQAAGTLTINTATGTTVLDYAAGASAFDVAASINQAALGITASATTQFILGANDGAAAANAFQQNTTYSFYLATDTTSPTVAATPGAGFTTVSFTTGGTTGSGEISSADQLNAAAQAFNDAAGKTGFTARVVKTDGGRFGLHIVNESGKDLRINNISGTSVVMQDIKAIDGDAATAATAATLAVAGTTTTWAAADGYWVTGQLNLDSEKSFSVTDSVGGAAGFMTAATVSASALQEVAKADISTTYAAGRTIAMADSALAAINSQRARYGALQSRFESTIVNLQTTSENLSASRSRIRDADFAAETAVLTRNQILQQAGTAMLAQANALPNQVLSLLQR</sequence>
<dbReference type="PANTHER" id="PTHR42792:SF2">
    <property type="entry name" value="FLAGELLIN"/>
    <property type="match status" value="1"/>
</dbReference>
<dbReference type="RefSeq" id="WP_041097512.1">
    <property type="nucleotide sequence ID" value="NZ_AP012547.1"/>
</dbReference>
<proteinExistence type="inferred from homology"/>
<keyword evidence="8" id="KW-1185">Reference proteome</keyword>
<dbReference type="SUPFAM" id="SSF64518">
    <property type="entry name" value="Phase 1 flagellin"/>
    <property type="match status" value="1"/>
</dbReference>
<dbReference type="Pfam" id="PF07196">
    <property type="entry name" value="Flagellin_IN"/>
    <property type="match status" value="1"/>
</dbReference>
<dbReference type="Gene3D" id="2.170.280.10">
    <property type="entry name" value="f41 fragment of flagellin, middle domain"/>
    <property type="match status" value="1"/>
</dbReference>
<dbReference type="Gene3D" id="6.10.10.10">
    <property type="entry name" value="Flagellar export chaperone, C-terminal domain"/>
    <property type="match status" value="1"/>
</dbReference>
<organism evidence="7 8">
    <name type="scientific">Sulfuritalea hydrogenivorans sk43H</name>
    <dbReference type="NCBI Taxonomy" id="1223802"/>
    <lineage>
        <taxon>Bacteria</taxon>
        <taxon>Pseudomonadati</taxon>
        <taxon>Pseudomonadota</taxon>
        <taxon>Betaproteobacteria</taxon>
        <taxon>Nitrosomonadales</taxon>
        <taxon>Sterolibacteriaceae</taxon>
        <taxon>Sulfuritalea</taxon>
    </lineage>
</organism>
<dbReference type="HOGENOM" id="CLU_011142_7_1_4"/>
<dbReference type="InterPro" id="IPR010810">
    <property type="entry name" value="Flagellin_hook_IN_motif"/>
</dbReference>
<keyword evidence="2 4" id="KW-0964">Secreted</keyword>
<reference evidence="7 8" key="1">
    <citation type="journal article" date="2014" name="Syst. Appl. Microbiol.">
        <title>Complete genomes of freshwater sulfur oxidizers Sulfuricella denitrificans skB26 and Sulfuritalea hydrogenivorans sk43H: genetic insights into the sulfur oxidation pathway of betaproteobacteria.</title>
        <authorList>
            <person name="Watanabe T."/>
            <person name="Kojima H."/>
            <person name="Fukui M."/>
        </authorList>
    </citation>
    <scope>NUCLEOTIDE SEQUENCE [LARGE SCALE GENOMIC DNA]</scope>
    <source>
        <strain evidence="7">DSM22779</strain>
    </source>
</reference>
<evidence type="ECO:0000259" key="6">
    <source>
        <dbReference type="Pfam" id="PF00700"/>
    </source>
</evidence>
<dbReference type="Gene3D" id="6.10.280.190">
    <property type="match status" value="1"/>
</dbReference>
<keyword evidence="7" id="KW-0282">Flagellum</keyword>
<dbReference type="InterPro" id="IPR001029">
    <property type="entry name" value="Flagellin_N"/>
</dbReference>
<dbReference type="AlphaFoldDB" id="W0SC25"/>
<dbReference type="PRINTS" id="PR00207">
    <property type="entry name" value="FLAGELLIN"/>
</dbReference>
<dbReference type="InterPro" id="IPR046358">
    <property type="entry name" value="Flagellin_C"/>
</dbReference>
<dbReference type="InterPro" id="IPR001492">
    <property type="entry name" value="Flagellin"/>
</dbReference>
<dbReference type="KEGG" id="shd:SUTH_00968"/>
<evidence type="ECO:0000256" key="4">
    <source>
        <dbReference type="RuleBase" id="RU362073"/>
    </source>
</evidence>
<evidence type="ECO:0000256" key="2">
    <source>
        <dbReference type="ARBA" id="ARBA00022525"/>
    </source>
</evidence>
<dbReference type="Gene3D" id="1.20.1330.10">
    <property type="entry name" value="f41 fragment of flagellin, N-terminal domain"/>
    <property type="match status" value="1"/>
</dbReference>
<comment type="subcellular location">
    <subcellularLocation>
        <location evidence="4">Secreted</location>
    </subcellularLocation>
    <subcellularLocation>
        <location evidence="4">Bacterial flagellum</location>
    </subcellularLocation>
</comment>
<evidence type="ECO:0000259" key="5">
    <source>
        <dbReference type="Pfam" id="PF00669"/>
    </source>
</evidence>
<keyword evidence="7" id="KW-0966">Cell projection</keyword>
<name>W0SC25_9PROT</name>
<feature type="domain" description="Flagellin C-terminal" evidence="6">
    <location>
        <begin position="462"/>
        <end position="547"/>
    </location>
</feature>
<dbReference type="GO" id="GO:0005576">
    <property type="term" value="C:extracellular region"/>
    <property type="evidence" value="ECO:0007669"/>
    <property type="project" value="UniProtKB-SubCell"/>
</dbReference>
<evidence type="ECO:0000256" key="1">
    <source>
        <dbReference type="ARBA" id="ARBA00005709"/>
    </source>
</evidence>
<dbReference type="Pfam" id="PF00669">
    <property type="entry name" value="Flagellin_N"/>
    <property type="match status" value="1"/>
</dbReference>
<protein>
    <recommendedName>
        <fullName evidence="4">Flagellin</fullName>
    </recommendedName>
</protein>
<dbReference type="InterPro" id="IPR042187">
    <property type="entry name" value="Flagellin_C_sub2"/>
</dbReference>
<evidence type="ECO:0000256" key="3">
    <source>
        <dbReference type="ARBA" id="ARBA00023143"/>
    </source>
</evidence>
<dbReference type="EMBL" id="AP012547">
    <property type="protein sequence ID" value="BAO28774.1"/>
    <property type="molecule type" value="Genomic_DNA"/>
</dbReference>
<evidence type="ECO:0000313" key="8">
    <source>
        <dbReference type="Proteomes" id="UP000031637"/>
    </source>
</evidence>